<dbReference type="Pfam" id="PF00106">
    <property type="entry name" value="adh_short"/>
    <property type="match status" value="1"/>
</dbReference>
<proteinExistence type="inferred from homology"/>
<comment type="caution">
    <text evidence="4">The sequence shown here is derived from an EMBL/GenBank/DDBJ whole genome shotgun (WGS) entry which is preliminary data.</text>
</comment>
<dbReference type="SUPFAM" id="SSF51735">
    <property type="entry name" value="NAD(P)-binding Rossmann-fold domains"/>
    <property type="match status" value="1"/>
</dbReference>
<organism evidence="4 5">
    <name type="scientific">Rhodopseudomonas telluris</name>
    <dbReference type="NCBI Taxonomy" id="644215"/>
    <lineage>
        <taxon>Bacteria</taxon>
        <taxon>Pseudomonadati</taxon>
        <taxon>Pseudomonadota</taxon>
        <taxon>Alphaproteobacteria</taxon>
        <taxon>Hyphomicrobiales</taxon>
        <taxon>Nitrobacteraceae</taxon>
        <taxon>Rhodopseudomonas</taxon>
    </lineage>
</organism>
<dbReference type="PANTHER" id="PTHR44196:SF1">
    <property type="entry name" value="DEHYDROGENASE_REDUCTASE SDR FAMILY MEMBER 7B"/>
    <property type="match status" value="1"/>
</dbReference>
<gene>
    <name evidence="4" type="ORF">ACFFJ6_22735</name>
</gene>
<dbReference type="EMBL" id="JBHLWM010000008">
    <property type="protein sequence ID" value="MFC0243320.1"/>
    <property type="molecule type" value="Genomic_DNA"/>
</dbReference>
<accession>A0ABV6EYP2</accession>
<evidence type="ECO:0000256" key="1">
    <source>
        <dbReference type="ARBA" id="ARBA00006484"/>
    </source>
</evidence>
<reference evidence="4 5" key="1">
    <citation type="submission" date="2024-09" db="EMBL/GenBank/DDBJ databases">
        <authorList>
            <person name="Sun Q."/>
            <person name="Mori K."/>
        </authorList>
    </citation>
    <scope>NUCLEOTIDE SEQUENCE [LARGE SCALE GENOMIC DNA]</scope>
    <source>
        <strain evidence="4 5">KCTC 23279</strain>
    </source>
</reference>
<dbReference type="PANTHER" id="PTHR44196">
    <property type="entry name" value="DEHYDROGENASE/REDUCTASE SDR FAMILY MEMBER 7B"/>
    <property type="match status" value="1"/>
</dbReference>
<evidence type="ECO:0000313" key="5">
    <source>
        <dbReference type="Proteomes" id="UP001589775"/>
    </source>
</evidence>
<dbReference type="CDD" id="cd05233">
    <property type="entry name" value="SDR_c"/>
    <property type="match status" value="1"/>
</dbReference>
<name>A0ABV6EYP2_9BRAD</name>
<dbReference type="InterPro" id="IPR002347">
    <property type="entry name" value="SDR_fam"/>
</dbReference>
<evidence type="ECO:0000256" key="2">
    <source>
        <dbReference type="ARBA" id="ARBA00023002"/>
    </source>
</evidence>
<keyword evidence="5" id="KW-1185">Reference proteome</keyword>
<dbReference type="PRINTS" id="PR00081">
    <property type="entry name" value="GDHRDH"/>
</dbReference>
<dbReference type="InterPro" id="IPR036291">
    <property type="entry name" value="NAD(P)-bd_dom_sf"/>
</dbReference>
<protein>
    <submittedName>
        <fullName evidence="4">SDR family NAD(P)-dependent oxidoreductase</fullName>
    </submittedName>
</protein>
<dbReference type="PRINTS" id="PR00080">
    <property type="entry name" value="SDRFAMILY"/>
</dbReference>
<evidence type="ECO:0000313" key="4">
    <source>
        <dbReference type="EMBL" id="MFC0243320.1"/>
    </source>
</evidence>
<dbReference type="PROSITE" id="PS00061">
    <property type="entry name" value="ADH_SHORT"/>
    <property type="match status" value="1"/>
</dbReference>
<keyword evidence="2" id="KW-0560">Oxidoreductase</keyword>
<sequence length="248" mass="26146">MTDKPLASRIALVTGASRGIGYATARALANAGAHVIAVAKTQGGLEELDDSIRADGGHAATLVPLDLKDLEAIARLGASIYERHGKLDVLVGNAGVAGPSSPLGHIEVKSWSDVINLNLTVNFQLIRCMEPLLRASDAGRAVFLTSRAGGRAPAYRGPYAASKAALETLVQVWAQEVVNTTPIRVNLFDPGPTRTKLRGTIMPGEDPETLPTPDEVVEKLLPLCLPSWAETGKLFDRVSGALKDPTAD</sequence>
<dbReference type="InterPro" id="IPR020904">
    <property type="entry name" value="Sc_DH/Rdtase_CS"/>
</dbReference>
<comment type="similarity">
    <text evidence="1 3">Belongs to the short-chain dehydrogenases/reductases (SDR) family.</text>
</comment>
<dbReference type="Gene3D" id="3.40.50.720">
    <property type="entry name" value="NAD(P)-binding Rossmann-like Domain"/>
    <property type="match status" value="1"/>
</dbReference>
<dbReference type="Proteomes" id="UP001589775">
    <property type="component" value="Unassembled WGS sequence"/>
</dbReference>
<dbReference type="RefSeq" id="WP_378392095.1">
    <property type="nucleotide sequence ID" value="NZ_JBHLWM010000008.1"/>
</dbReference>
<evidence type="ECO:0000256" key="3">
    <source>
        <dbReference type="RuleBase" id="RU000363"/>
    </source>
</evidence>